<dbReference type="PANTHER" id="PTHR34117">
    <property type="entry name" value="STYLE CELL-CYCLE INHIBITOR 1"/>
    <property type="match status" value="1"/>
</dbReference>
<sequence>MSSLSTKGSTSTSTSNSAMHPKENKTQRHSRPDSSPHATRKHTKHHLSHRSQSPLRDDDGHRHKRRRSRSRSPAPKPVALSYKAKPLSKRHFEEYRPLFQSYLDIQKQIQLDDLDEREVKGRWKSFTSRWNRGDLARSWYDPSMLKTAQETVESFRASSPRPPAKRASPSYATKEGAEDQSDDEFGPAPPTDLARHAGHGPTIPKLDDLTYRNEMREEDRAQDQSSYVNDIRHERKTDRKAQKERLEELVPRADPGSRERQLEKKRETTSTLKSFRDAKESGDVEVAEADLMGDDGIHVYRKKKKEQERQKNEREIRREEIARARDAERDERLAERRAKEGKTMDFLRQLAAERFG</sequence>
<keyword evidence="3" id="KW-1185">Reference proteome</keyword>
<dbReference type="AlphaFoldDB" id="A0A6A5K1X7"/>
<gene>
    <name evidence="2" type="ORF">BDW02DRAFT_574794</name>
</gene>
<feature type="compositionally biased region" description="Basic and acidic residues" evidence="1">
    <location>
        <begin position="230"/>
        <end position="281"/>
    </location>
</feature>
<dbReference type="EMBL" id="ML975533">
    <property type="protein sequence ID" value="KAF1828537.1"/>
    <property type="molecule type" value="Genomic_DNA"/>
</dbReference>
<accession>A0A6A5K1X7</accession>
<evidence type="ECO:0000313" key="3">
    <source>
        <dbReference type="Proteomes" id="UP000800040"/>
    </source>
</evidence>
<name>A0A6A5K1X7_9PLEO</name>
<feature type="compositionally biased region" description="Basic and acidic residues" evidence="1">
    <location>
        <begin position="20"/>
        <end position="34"/>
    </location>
</feature>
<evidence type="ECO:0000256" key="1">
    <source>
        <dbReference type="SAM" id="MobiDB-lite"/>
    </source>
</evidence>
<dbReference type="Proteomes" id="UP000800040">
    <property type="component" value="Unassembled WGS sequence"/>
</dbReference>
<dbReference type="PANTHER" id="PTHR34117:SF1">
    <property type="entry name" value="STYLE CELL-CYCLE INHIBITOR 1"/>
    <property type="match status" value="1"/>
</dbReference>
<organism evidence="2 3">
    <name type="scientific">Decorospora gaudefroyi</name>
    <dbReference type="NCBI Taxonomy" id="184978"/>
    <lineage>
        <taxon>Eukaryota</taxon>
        <taxon>Fungi</taxon>
        <taxon>Dikarya</taxon>
        <taxon>Ascomycota</taxon>
        <taxon>Pezizomycotina</taxon>
        <taxon>Dothideomycetes</taxon>
        <taxon>Pleosporomycetidae</taxon>
        <taxon>Pleosporales</taxon>
        <taxon>Pleosporineae</taxon>
        <taxon>Pleosporaceae</taxon>
        <taxon>Decorospora</taxon>
    </lineage>
</organism>
<dbReference type="InterPro" id="IPR044688">
    <property type="entry name" value="SCI-1-like"/>
</dbReference>
<protein>
    <submittedName>
        <fullName evidence="2">Uncharacterized protein</fullName>
    </submittedName>
</protein>
<feature type="region of interest" description="Disordered" evidence="1">
    <location>
        <begin position="1"/>
        <end position="87"/>
    </location>
</feature>
<evidence type="ECO:0000313" key="2">
    <source>
        <dbReference type="EMBL" id="KAF1828537.1"/>
    </source>
</evidence>
<reference evidence="2" key="1">
    <citation type="submission" date="2020-01" db="EMBL/GenBank/DDBJ databases">
        <authorList>
            <consortium name="DOE Joint Genome Institute"/>
            <person name="Haridas S."/>
            <person name="Albert R."/>
            <person name="Binder M."/>
            <person name="Bloem J."/>
            <person name="Labutti K."/>
            <person name="Salamov A."/>
            <person name="Andreopoulos B."/>
            <person name="Baker S.E."/>
            <person name="Barry K."/>
            <person name="Bills G."/>
            <person name="Bluhm B.H."/>
            <person name="Cannon C."/>
            <person name="Castanera R."/>
            <person name="Culley D.E."/>
            <person name="Daum C."/>
            <person name="Ezra D."/>
            <person name="Gonzalez J.B."/>
            <person name="Henrissat B."/>
            <person name="Kuo A."/>
            <person name="Liang C."/>
            <person name="Lipzen A."/>
            <person name="Lutzoni F."/>
            <person name="Magnuson J."/>
            <person name="Mondo S."/>
            <person name="Nolan M."/>
            <person name="Ohm R."/>
            <person name="Pangilinan J."/>
            <person name="Park H.-J."/>
            <person name="Ramirez L."/>
            <person name="Alfaro M."/>
            <person name="Sun H."/>
            <person name="Tritt A."/>
            <person name="Yoshinaga Y."/>
            <person name="Zwiers L.-H."/>
            <person name="Turgeon B.G."/>
            <person name="Goodwin S.B."/>
            <person name="Spatafora J.W."/>
            <person name="Crous P.W."/>
            <person name="Grigoriev I.V."/>
        </authorList>
    </citation>
    <scope>NUCLEOTIDE SEQUENCE</scope>
    <source>
        <strain evidence="2">P77</strain>
    </source>
</reference>
<feature type="compositionally biased region" description="Basic and acidic residues" evidence="1">
    <location>
        <begin position="205"/>
        <end position="222"/>
    </location>
</feature>
<feature type="region of interest" description="Disordered" evidence="1">
    <location>
        <begin position="150"/>
        <end position="281"/>
    </location>
</feature>
<proteinExistence type="predicted"/>
<feature type="compositionally biased region" description="Basic residues" evidence="1">
    <location>
        <begin position="38"/>
        <end position="49"/>
    </location>
</feature>
<feature type="compositionally biased region" description="Low complexity" evidence="1">
    <location>
        <begin position="1"/>
        <end position="17"/>
    </location>
</feature>
<dbReference type="OrthoDB" id="2139939at2759"/>